<dbReference type="Pfam" id="PF00758">
    <property type="entry name" value="EPO_TPO"/>
    <property type="match status" value="1"/>
</dbReference>
<dbReference type="PANTHER" id="PTHR10560">
    <property type="entry name" value="THROMBOPOIETIN"/>
    <property type="match status" value="1"/>
</dbReference>
<dbReference type="InterPro" id="IPR003978">
    <property type="entry name" value="Thrombopoietin"/>
</dbReference>
<keyword evidence="4" id="KW-0372">Hormone</keyword>
<keyword evidence="5" id="KW-0732">Signal</keyword>
<dbReference type="GO" id="GO:0005576">
    <property type="term" value="C:extracellular region"/>
    <property type="evidence" value="ECO:0007669"/>
    <property type="project" value="UniProtKB-SubCell"/>
</dbReference>
<name>A0A9Q1B0S9_9SAUR</name>
<dbReference type="GO" id="GO:0038163">
    <property type="term" value="P:thrombopoietin-mediated signaling pathway"/>
    <property type="evidence" value="ECO:0007669"/>
    <property type="project" value="TreeGrafter"/>
</dbReference>
<dbReference type="GO" id="GO:0005179">
    <property type="term" value="F:hormone activity"/>
    <property type="evidence" value="ECO:0007669"/>
    <property type="project" value="UniProtKB-KW"/>
</dbReference>
<dbReference type="PANTHER" id="PTHR10560:SF0">
    <property type="entry name" value="THROMBOPOIETIN"/>
    <property type="match status" value="1"/>
</dbReference>
<evidence type="ECO:0000256" key="3">
    <source>
        <dbReference type="ARBA" id="ARBA00022525"/>
    </source>
</evidence>
<dbReference type="GO" id="GO:1902035">
    <property type="term" value="P:positive regulation of hematopoietic stem cell proliferation"/>
    <property type="evidence" value="ECO:0007669"/>
    <property type="project" value="TreeGrafter"/>
</dbReference>
<dbReference type="OrthoDB" id="9892121at2759"/>
<evidence type="ECO:0000256" key="6">
    <source>
        <dbReference type="ARBA" id="ARBA00023157"/>
    </source>
</evidence>
<dbReference type="InterPro" id="IPR001323">
    <property type="entry name" value="EPO_TPO"/>
</dbReference>
<comment type="subcellular location">
    <subcellularLocation>
        <location evidence="1">Secreted</location>
    </subcellularLocation>
</comment>
<dbReference type="InterPro" id="IPR019767">
    <property type="entry name" value="EPO/TPO_CS"/>
</dbReference>
<organism evidence="8 9">
    <name type="scientific">Phrynocephalus forsythii</name>
    <dbReference type="NCBI Taxonomy" id="171643"/>
    <lineage>
        <taxon>Eukaryota</taxon>
        <taxon>Metazoa</taxon>
        <taxon>Chordata</taxon>
        <taxon>Craniata</taxon>
        <taxon>Vertebrata</taxon>
        <taxon>Euteleostomi</taxon>
        <taxon>Lepidosauria</taxon>
        <taxon>Squamata</taxon>
        <taxon>Bifurcata</taxon>
        <taxon>Unidentata</taxon>
        <taxon>Episquamata</taxon>
        <taxon>Toxicofera</taxon>
        <taxon>Iguania</taxon>
        <taxon>Acrodonta</taxon>
        <taxon>Agamidae</taxon>
        <taxon>Agaminae</taxon>
        <taxon>Phrynocephalus</taxon>
    </lineage>
</organism>
<keyword evidence="7" id="KW-0325">Glycoprotein</keyword>
<comment type="caution">
    <text evidence="8">The sequence shown here is derived from an EMBL/GenBank/DDBJ whole genome shotgun (WGS) entry which is preliminary data.</text>
</comment>
<sequence>MNPAGLVCDRRLLQRYIRESFELEERVSSCGMLPLLQQPVRLPLVAAQQEMREGCPSVLLQQLFEKGSFFVLQLQSFRWQYVPDGSFCHLKSCNQWREQSHALLHKRSEGHSTDRRETNSCP</sequence>
<dbReference type="Gene3D" id="1.20.1250.10">
    <property type="match status" value="1"/>
</dbReference>
<evidence type="ECO:0000256" key="1">
    <source>
        <dbReference type="ARBA" id="ARBA00004613"/>
    </source>
</evidence>
<dbReference type="AlphaFoldDB" id="A0A9Q1B0S9"/>
<comment type="similarity">
    <text evidence="2">Belongs to the EPO/TPO family.</text>
</comment>
<evidence type="ECO:0000256" key="5">
    <source>
        <dbReference type="ARBA" id="ARBA00022729"/>
    </source>
</evidence>
<keyword evidence="9" id="KW-1185">Reference proteome</keyword>
<keyword evidence="6" id="KW-1015">Disulfide bond</keyword>
<dbReference type="PROSITE" id="PS00817">
    <property type="entry name" value="EPO_TPO"/>
    <property type="match status" value="1"/>
</dbReference>
<evidence type="ECO:0000256" key="2">
    <source>
        <dbReference type="ARBA" id="ARBA00005782"/>
    </source>
</evidence>
<dbReference type="InterPro" id="IPR009079">
    <property type="entry name" value="4_helix_cytokine-like_core"/>
</dbReference>
<evidence type="ECO:0000256" key="7">
    <source>
        <dbReference type="ARBA" id="ARBA00023180"/>
    </source>
</evidence>
<accession>A0A9Q1B0S9</accession>
<dbReference type="GO" id="GO:0008283">
    <property type="term" value="P:cell population proliferation"/>
    <property type="evidence" value="ECO:0007669"/>
    <property type="project" value="InterPro"/>
</dbReference>
<dbReference type="SUPFAM" id="SSF47266">
    <property type="entry name" value="4-helical cytokines"/>
    <property type="match status" value="1"/>
</dbReference>
<gene>
    <name evidence="8" type="ORF">JRQ81_017735</name>
</gene>
<proteinExistence type="inferred from homology"/>
<evidence type="ECO:0000313" key="8">
    <source>
        <dbReference type="EMBL" id="KAJ7324715.1"/>
    </source>
</evidence>
<dbReference type="GO" id="GO:0070374">
    <property type="term" value="P:positive regulation of ERK1 and ERK2 cascade"/>
    <property type="evidence" value="ECO:0007669"/>
    <property type="project" value="TreeGrafter"/>
</dbReference>
<evidence type="ECO:0000256" key="4">
    <source>
        <dbReference type="ARBA" id="ARBA00022702"/>
    </source>
</evidence>
<evidence type="ECO:0000313" key="9">
    <source>
        <dbReference type="Proteomes" id="UP001142489"/>
    </source>
</evidence>
<dbReference type="EMBL" id="JAPFRF010000008">
    <property type="protein sequence ID" value="KAJ7324715.1"/>
    <property type="molecule type" value="Genomic_DNA"/>
</dbReference>
<reference evidence="8" key="1">
    <citation type="journal article" date="2023" name="DNA Res.">
        <title>Chromosome-level genome assembly of Phrynocephalus forsythii using third-generation DNA sequencing and Hi-C analysis.</title>
        <authorList>
            <person name="Qi Y."/>
            <person name="Zhao W."/>
            <person name="Zhao Y."/>
            <person name="Niu C."/>
            <person name="Cao S."/>
            <person name="Zhang Y."/>
        </authorList>
    </citation>
    <scope>NUCLEOTIDE SEQUENCE</scope>
    <source>
        <tissue evidence="8">Muscle</tissue>
    </source>
</reference>
<protein>
    <submittedName>
        <fullName evidence="8">Uncharacterized protein</fullName>
    </submittedName>
</protein>
<dbReference type="GO" id="GO:0005125">
    <property type="term" value="F:cytokine activity"/>
    <property type="evidence" value="ECO:0007669"/>
    <property type="project" value="InterPro"/>
</dbReference>
<keyword evidence="3" id="KW-0964">Secreted</keyword>
<dbReference type="Proteomes" id="UP001142489">
    <property type="component" value="Unassembled WGS sequence"/>
</dbReference>